<dbReference type="EC" id="6.5.1.2" evidence="7"/>
<comment type="similarity">
    <text evidence="7">Belongs to the NAD-dependent DNA ligase family. LigB subfamily.</text>
</comment>
<feature type="domain" description="NAD-dependent DNA ligase N-terminal" evidence="9">
    <location>
        <begin position="27"/>
        <end position="424"/>
    </location>
</feature>
<dbReference type="EMBL" id="CP123488">
    <property type="protein sequence ID" value="WGL58464.1"/>
    <property type="molecule type" value="Genomic_DNA"/>
</dbReference>
<dbReference type="Proteomes" id="UP001177527">
    <property type="component" value="Chromosome"/>
</dbReference>
<dbReference type="GO" id="GO:0006281">
    <property type="term" value="P:DNA repair"/>
    <property type="evidence" value="ECO:0007669"/>
    <property type="project" value="UniProtKB-KW"/>
</dbReference>
<comment type="catalytic activity">
    <reaction evidence="6 7">
        <text>NAD(+) + (deoxyribonucleotide)n-3'-hydroxyl + 5'-phospho-(deoxyribonucleotide)m = (deoxyribonucleotide)n+m + AMP + beta-nicotinamide D-nucleotide.</text>
        <dbReference type="EC" id="6.5.1.2"/>
    </reaction>
</comment>
<dbReference type="PROSITE" id="PS01055">
    <property type="entry name" value="DNA_LIGASE_N1"/>
    <property type="match status" value="1"/>
</dbReference>
<feature type="active site" description="N6-AMP-lysine intermediate" evidence="7">
    <location>
        <position position="123"/>
    </location>
</feature>
<dbReference type="Gene3D" id="1.10.150.20">
    <property type="entry name" value="5' to 3' exonuclease, C-terminal subdomain"/>
    <property type="match status" value="1"/>
</dbReference>
<dbReference type="InterPro" id="IPR013839">
    <property type="entry name" value="DNAligase_adenylation"/>
</dbReference>
<name>A0AA95G258_KLUIN</name>
<evidence type="ECO:0000256" key="2">
    <source>
        <dbReference type="ARBA" id="ARBA00022705"/>
    </source>
</evidence>
<dbReference type="HAMAP" id="MF_01587">
    <property type="entry name" value="DNA_ligase_B"/>
    <property type="match status" value="1"/>
</dbReference>
<dbReference type="SUPFAM" id="SSF56091">
    <property type="entry name" value="DNA ligase/mRNA capping enzyme, catalytic domain"/>
    <property type="match status" value="1"/>
</dbReference>
<dbReference type="InterPro" id="IPR050326">
    <property type="entry name" value="NAD_dep_DNA_ligaseB"/>
</dbReference>
<feature type="chain" id="PRO_5041660514" description="DNA ligase B" evidence="8">
    <location>
        <begin position="19"/>
        <end position="558"/>
    </location>
</feature>
<evidence type="ECO:0000256" key="8">
    <source>
        <dbReference type="SAM" id="SignalP"/>
    </source>
</evidence>
<dbReference type="Pfam" id="PF03120">
    <property type="entry name" value="OB_DNA_ligase"/>
    <property type="match status" value="1"/>
</dbReference>
<keyword evidence="5 7" id="KW-0234">DNA repair</keyword>
<evidence type="ECO:0000259" key="9">
    <source>
        <dbReference type="SMART" id="SM00532"/>
    </source>
</evidence>
<dbReference type="Gene3D" id="3.30.470.30">
    <property type="entry name" value="DNA ligase/mRNA capping enzyme"/>
    <property type="match status" value="1"/>
</dbReference>
<keyword evidence="1 7" id="KW-0436">Ligase</keyword>
<evidence type="ECO:0000313" key="10">
    <source>
        <dbReference type="EMBL" id="WGL58464.1"/>
    </source>
</evidence>
<feature type="signal peptide" evidence="8">
    <location>
        <begin position="1"/>
        <end position="18"/>
    </location>
</feature>
<evidence type="ECO:0000256" key="6">
    <source>
        <dbReference type="ARBA" id="ARBA00034005"/>
    </source>
</evidence>
<keyword evidence="3 7" id="KW-0227">DNA damage</keyword>
<dbReference type="AlphaFoldDB" id="A0AA95G258"/>
<evidence type="ECO:0000256" key="3">
    <source>
        <dbReference type="ARBA" id="ARBA00022763"/>
    </source>
</evidence>
<dbReference type="SMART" id="SM00532">
    <property type="entry name" value="LIGANc"/>
    <property type="match status" value="1"/>
</dbReference>
<accession>A0AA95G258</accession>
<evidence type="ECO:0000256" key="7">
    <source>
        <dbReference type="HAMAP-Rule" id="MF_01587"/>
    </source>
</evidence>
<dbReference type="InterPro" id="IPR013840">
    <property type="entry name" value="DNAligase_N"/>
</dbReference>
<gene>
    <name evidence="7 10" type="primary">ligB</name>
    <name evidence="10" type="ORF">QBD33_00590</name>
</gene>
<dbReference type="PANTHER" id="PTHR47810:SF1">
    <property type="entry name" value="DNA LIGASE B"/>
    <property type="match status" value="1"/>
</dbReference>
<evidence type="ECO:0000256" key="1">
    <source>
        <dbReference type="ARBA" id="ARBA00022598"/>
    </source>
</evidence>
<dbReference type="GO" id="GO:0006260">
    <property type="term" value="P:DNA replication"/>
    <property type="evidence" value="ECO:0007669"/>
    <property type="project" value="UniProtKB-KW"/>
</dbReference>
<protein>
    <recommendedName>
        <fullName evidence="7">DNA ligase B</fullName>
        <ecNumber evidence="7">6.5.1.2</ecNumber>
    </recommendedName>
    <alternativeName>
        <fullName evidence="7">Polydeoxyribonucleotide synthase [NAD(+)] B</fullName>
    </alternativeName>
</protein>
<dbReference type="NCBIfam" id="NF005987">
    <property type="entry name" value="PRK08097.1"/>
    <property type="match status" value="1"/>
</dbReference>
<dbReference type="InterPro" id="IPR010994">
    <property type="entry name" value="RuvA_2-like"/>
</dbReference>
<dbReference type="Pfam" id="PF01653">
    <property type="entry name" value="DNA_ligase_aden"/>
    <property type="match status" value="1"/>
</dbReference>
<dbReference type="Gene3D" id="1.10.287.610">
    <property type="entry name" value="Helix hairpin bin"/>
    <property type="match status" value="1"/>
</dbReference>
<reference evidence="10" key="1">
    <citation type="submission" date="2023-04" db="EMBL/GenBank/DDBJ databases">
        <title>APH(3)-Id, a novel chromosomal aminoglycoside phosphotransferase, identified from an environmental isolate of Kluyvera intermedia DW18.</title>
        <authorList>
            <person name="Sha Y."/>
        </authorList>
    </citation>
    <scope>NUCLEOTIDE SEQUENCE</scope>
    <source>
        <strain evidence="10">DW18</strain>
    </source>
</reference>
<keyword evidence="8" id="KW-0732">Signal</keyword>
<dbReference type="InterPro" id="IPR004150">
    <property type="entry name" value="NAD_DNA_ligase_OB"/>
</dbReference>
<dbReference type="InterPro" id="IPR018239">
    <property type="entry name" value="DNA_ligase_AS"/>
</dbReference>
<keyword evidence="4 7" id="KW-0520">NAD</keyword>
<dbReference type="FunFam" id="3.30.470.30:FF:000007">
    <property type="entry name" value="DNA ligase B"/>
    <property type="match status" value="1"/>
</dbReference>
<dbReference type="InterPro" id="IPR020923">
    <property type="entry name" value="DNA_ligase_B"/>
</dbReference>
<organism evidence="10 11">
    <name type="scientific">Kluyvera intermedia</name>
    <name type="common">Enterobacter intermedius</name>
    <dbReference type="NCBI Taxonomy" id="61648"/>
    <lineage>
        <taxon>Bacteria</taxon>
        <taxon>Pseudomonadati</taxon>
        <taxon>Pseudomonadota</taxon>
        <taxon>Gammaproteobacteria</taxon>
        <taxon>Enterobacterales</taxon>
        <taxon>Enterobacteriaceae</taxon>
        <taxon>Kluyvera</taxon>
    </lineage>
</organism>
<evidence type="ECO:0000256" key="5">
    <source>
        <dbReference type="ARBA" id="ARBA00023204"/>
    </source>
</evidence>
<keyword evidence="2 7" id="KW-0235">DNA replication</keyword>
<sequence length="558" mass="62631">MRRWLVGIGIFFAMHVQATCPVWSPARAGQEITQLQGQIAKWNEAYWHEGASEVSDAVYDQLSARLGLWQHCFGVASVETTSLPPLRDAVKHPVAHTGVRKLADARSVERWMKEKSDLWVQPKVDGVAVTLVYRQGRLQQMISRGNGLIGEDWTVKARHIPSLPQKVEGLLANSVLQGEVYLQADKHVQQQMGGMNARSKVAGMLMRQGESQSLSSLSLFIWAWPDGPVDMRERLKLLSASGFEQVPHYSHPVSRIQEVADWRERWFTSPLPFATDGVIIRAAKESAGAHWLPAQGTWVAAWKYQPVSQIAEVSGLRFTIGRTGKIAVVAELVPIKLDDKQVQRVSIGSVQRWENLDITTGDQLLVSLAGQGIPRVDSVVWRGLDRSKPAPPAPHYHSLTCFYRTPECHEQFLARLNWLGSAQVLDIQGIGEAGWNALIMAQPFENIFSWLEFTQAQLQEVPGITITRAEQVWHRFDMTRRQPFRLWLKALGLPLPAGALKALRDNSWQQIQARDEQHWQTLPGIGPEKARSLVTFIHHPTVIVLADHLRALGVSGFR</sequence>
<evidence type="ECO:0000256" key="4">
    <source>
        <dbReference type="ARBA" id="ARBA00023027"/>
    </source>
</evidence>
<evidence type="ECO:0000313" key="11">
    <source>
        <dbReference type="Proteomes" id="UP001177527"/>
    </source>
</evidence>
<comment type="function">
    <text evidence="7">Catalyzes the formation of phosphodiester linkages between 5'-phosphoryl and 3'-hydroxyl groups in double-stranded DNA using NAD as a coenzyme and as the energy source for the reaction.</text>
</comment>
<dbReference type="GO" id="GO:0003911">
    <property type="term" value="F:DNA ligase (NAD+) activity"/>
    <property type="evidence" value="ECO:0007669"/>
    <property type="project" value="UniProtKB-UniRule"/>
</dbReference>
<dbReference type="SUPFAM" id="SSF47781">
    <property type="entry name" value="RuvA domain 2-like"/>
    <property type="match status" value="1"/>
</dbReference>
<dbReference type="InterPro" id="IPR012340">
    <property type="entry name" value="NA-bd_OB-fold"/>
</dbReference>
<dbReference type="PANTHER" id="PTHR47810">
    <property type="entry name" value="DNA LIGASE"/>
    <property type="match status" value="1"/>
</dbReference>
<dbReference type="SUPFAM" id="SSF50249">
    <property type="entry name" value="Nucleic acid-binding proteins"/>
    <property type="match status" value="1"/>
</dbReference>
<proteinExistence type="inferred from homology"/>
<dbReference type="RefSeq" id="WP_280558961.1">
    <property type="nucleotide sequence ID" value="NZ_CP123488.1"/>
</dbReference>
<dbReference type="Gene3D" id="2.40.50.140">
    <property type="entry name" value="Nucleic acid-binding proteins"/>
    <property type="match status" value="1"/>
</dbReference>